<gene>
    <name evidence="2" type="ORF">MM415B00475_0044</name>
</gene>
<name>A0A6M3J4F3_9ZZZZ</name>
<sequence>MKEKRMSNGFILSKETWDHMPEEQQKWIMFETMQNVNIRLRHLEKWNKVFAFTGGVVGGIAATLGIKWGM</sequence>
<keyword evidence="1" id="KW-1133">Transmembrane helix</keyword>
<feature type="transmembrane region" description="Helical" evidence="1">
    <location>
        <begin position="49"/>
        <end position="68"/>
    </location>
</feature>
<organism evidence="2">
    <name type="scientific">viral metagenome</name>
    <dbReference type="NCBI Taxonomy" id="1070528"/>
    <lineage>
        <taxon>unclassified sequences</taxon>
        <taxon>metagenomes</taxon>
        <taxon>organismal metagenomes</taxon>
    </lineage>
</organism>
<dbReference type="AlphaFoldDB" id="A0A6M3J4F3"/>
<reference evidence="2" key="1">
    <citation type="submission" date="2020-03" db="EMBL/GenBank/DDBJ databases">
        <title>The deep terrestrial virosphere.</title>
        <authorList>
            <person name="Holmfeldt K."/>
            <person name="Nilsson E."/>
            <person name="Simone D."/>
            <person name="Lopez-Fernandez M."/>
            <person name="Wu X."/>
            <person name="de Brujin I."/>
            <person name="Lundin D."/>
            <person name="Andersson A."/>
            <person name="Bertilsson S."/>
            <person name="Dopson M."/>
        </authorList>
    </citation>
    <scope>NUCLEOTIDE SEQUENCE</scope>
    <source>
        <strain evidence="2">MM415B00475</strain>
    </source>
</reference>
<evidence type="ECO:0000313" key="2">
    <source>
        <dbReference type="EMBL" id="QJA64710.1"/>
    </source>
</evidence>
<accession>A0A6M3J4F3</accession>
<dbReference type="EMBL" id="MT141524">
    <property type="protein sequence ID" value="QJA64710.1"/>
    <property type="molecule type" value="Genomic_DNA"/>
</dbReference>
<proteinExistence type="predicted"/>
<protein>
    <submittedName>
        <fullName evidence="2">Uncharacterized protein</fullName>
    </submittedName>
</protein>
<evidence type="ECO:0000256" key="1">
    <source>
        <dbReference type="SAM" id="Phobius"/>
    </source>
</evidence>
<keyword evidence="1" id="KW-0472">Membrane</keyword>
<keyword evidence="1" id="KW-0812">Transmembrane</keyword>